<accession>A0A9P1G6W5</accession>
<dbReference type="AlphaFoldDB" id="A0A9P1G6W5"/>
<comment type="caution">
    <text evidence="1">The sequence shown here is derived from an EMBL/GenBank/DDBJ whole genome shotgun (WGS) entry which is preliminary data.</text>
</comment>
<evidence type="ECO:0000313" key="2">
    <source>
        <dbReference type="EMBL" id="CAL1156534.1"/>
    </source>
</evidence>
<protein>
    <submittedName>
        <fullName evidence="1">Uncharacterized protein</fullName>
    </submittedName>
</protein>
<evidence type="ECO:0000313" key="3">
    <source>
        <dbReference type="Proteomes" id="UP001152797"/>
    </source>
</evidence>
<dbReference type="EMBL" id="CAMXCT010003223">
    <property type="protein sequence ID" value="CAI4003159.1"/>
    <property type="molecule type" value="Genomic_DNA"/>
</dbReference>
<organism evidence="1">
    <name type="scientific">Cladocopium goreaui</name>
    <dbReference type="NCBI Taxonomy" id="2562237"/>
    <lineage>
        <taxon>Eukaryota</taxon>
        <taxon>Sar</taxon>
        <taxon>Alveolata</taxon>
        <taxon>Dinophyceae</taxon>
        <taxon>Suessiales</taxon>
        <taxon>Symbiodiniaceae</taxon>
        <taxon>Cladocopium</taxon>
    </lineage>
</organism>
<keyword evidence="3" id="KW-1185">Reference proteome</keyword>
<gene>
    <name evidence="1" type="ORF">C1SCF055_LOCUS29049</name>
</gene>
<name>A0A9P1G6W5_9DINO</name>
<dbReference type="Proteomes" id="UP001152797">
    <property type="component" value="Unassembled WGS sequence"/>
</dbReference>
<reference evidence="2" key="2">
    <citation type="submission" date="2024-04" db="EMBL/GenBank/DDBJ databases">
        <authorList>
            <person name="Chen Y."/>
            <person name="Shah S."/>
            <person name="Dougan E. K."/>
            <person name="Thang M."/>
            <person name="Chan C."/>
        </authorList>
    </citation>
    <scope>NUCLEOTIDE SEQUENCE [LARGE SCALE GENOMIC DNA]</scope>
</reference>
<reference evidence="1" key="1">
    <citation type="submission" date="2022-10" db="EMBL/GenBank/DDBJ databases">
        <authorList>
            <person name="Chen Y."/>
            <person name="Dougan E. K."/>
            <person name="Chan C."/>
            <person name="Rhodes N."/>
            <person name="Thang M."/>
        </authorList>
    </citation>
    <scope>NUCLEOTIDE SEQUENCE</scope>
</reference>
<evidence type="ECO:0000313" key="1">
    <source>
        <dbReference type="EMBL" id="CAI4003159.1"/>
    </source>
</evidence>
<dbReference type="EMBL" id="CAMXCT020003223">
    <property type="protein sequence ID" value="CAL1156534.1"/>
    <property type="molecule type" value="Genomic_DNA"/>
</dbReference>
<dbReference type="EMBL" id="CAMXCT030003223">
    <property type="protein sequence ID" value="CAL4790471.1"/>
    <property type="molecule type" value="Genomic_DNA"/>
</dbReference>
<proteinExistence type="predicted"/>
<sequence length="269" mass="29564">MLKQWMVNDGACDAITVEERYVKWTEDLRSDRYTTVTLLQLEQRYGTTADAKEFIDELIKGQAGTPHPQAPACKKARMYKVLNEISEEVIHGQRADTSLSVGGRVRNPEMKSMLAKQLGQGLQSLEGATLVDTKTGRLKKAIKDLPEVLDALDKYGIRNSSELEVALKCHLRHLHSLMERVDERLGIALSDVDAGGTHGANSVGGQDIGGEIPYGIVAYVLAFGGATVDDRLHAAYVEFSKLCKVHKIRLLVTRTWLLGGILGILLGQI</sequence>
<dbReference type="OrthoDB" id="434134at2759"/>